<accession>A0A371QVI2</accession>
<dbReference type="EMBL" id="NMUE01000042">
    <property type="protein sequence ID" value="RFA94207.1"/>
    <property type="molecule type" value="Genomic_DNA"/>
</dbReference>
<dbReference type="OrthoDB" id="26021at2157"/>
<evidence type="ECO:0000313" key="2">
    <source>
        <dbReference type="EMBL" id="RFA98428.1"/>
    </source>
</evidence>
<comment type="caution">
    <text evidence="1">The sequence shown here is derived from an EMBL/GenBank/DDBJ whole genome shotgun (WGS) entry which is preliminary data.</text>
</comment>
<dbReference type="RefSeq" id="WP_116421739.1">
    <property type="nucleotide sequence ID" value="NZ_NMUE01000042.1"/>
</dbReference>
<proteinExistence type="predicted"/>
<protein>
    <submittedName>
        <fullName evidence="1">Uncharacterized protein</fullName>
    </submittedName>
</protein>
<dbReference type="EMBL" id="NMUF01000017">
    <property type="protein sequence ID" value="RFA98428.1"/>
    <property type="molecule type" value="Genomic_DNA"/>
</dbReference>
<evidence type="ECO:0000313" key="3">
    <source>
        <dbReference type="Proteomes" id="UP000256877"/>
    </source>
</evidence>
<evidence type="ECO:0000313" key="4">
    <source>
        <dbReference type="Proteomes" id="UP000257123"/>
    </source>
</evidence>
<gene>
    <name evidence="1" type="ORF">CGL51_10870</name>
    <name evidence="2" type="ORF">CGL52_07325</name>
</gene>
<organism evidence="1 4">
    <name type="scientific">Pyrobaculum aerophilum</name>
    <dbReference type="NCBI Taxonomy" id="13773"/>
    <lineage>
        <taxon>Archaea</taxon>
        <taxon>Thermoproteota</taxon>
        <taxon>Thermoprotei</taxon>
        <taxon>Thermoproteales</taxon>
        <taxon>Thermoproteaceae</taxon>
        <taxon>Pyrobaculum</taxon>
    </lineage>
</organism>
<dbReference type="Proteomes" id="UP000256877">
    <property type="component" value="Unassembled WGS sequence"/>
</dbReference>
<sequence>MKEIEKVIELVKKLGAGSVKYVKLTYNPAKDTHYIKVLLLRPIEWRLLSEIVKELEKNFSVKVYAPHARAIRLDLKKR</sequence>
<reference evidence="3 4" key="1">
    <citation type="submission" date="2017-07" db="EMBL/GenBank/DDBJ databases">
        <title>Draft genome sequence of aerobic hyperthermophilic archaea, Pyrobaculum aerophilum YKB31 and YKB32.</title>
        <authorList>
            <person name="Mochizuki T."/>
            <person name="Berliner A.J."/>
            <person name="Yoshida-Takashima Y."/>
            <person name="Takaki Y."/>
            <person name="Nunoura T."/>
            <person name="Takai K."/>
        </authorList>
    </citation>
    <scope>NUCLEOTIDE SEQUENCE [LARGE SCALE GENOMIC DNA]</scope>
    <source>
        <strain evidence="1 4">YKB31</strain>
        <strain evidence="2 3">YKB32</strain>
    </source>
</reference>
<dbReference type="Proteomes" id="UP000257123">
    <property type="component" value="Unassembled WGS sequence"/>
</dbReference>
<name>A0A371QVI2_9CREN</name>
<dbReference type="AlphaFoldDB" id="A0A371QVI2"/>
<evidence type="ECO:0000313" key="1">
    <source>
        <dbReference type="EMBL" id="RFA94207.1"/>
    </source>
</evidence>